<keyword evidence="3" id="KW-1185">Reference proteome</keyword>
<sequence length="193" mass="21686">MTPGNTDEATVLPPHSSFADTAPHQSNEARSTQLAPTPNISAADDIEPTQDSLPLRRSTHTRAAPIWQNDYDIQLNTVKLADSPSQLPTTIVHSGTPYPLSDAVNYDRFSVQHRAFLAAISANREPQTYKEAVLSPHWREAMQREIDALERTGTWQVEKLPPGKRAIYCKWVYKIKYKSDGSIDRYKARLVVC</sequence>
<dbReference type="OrthoDB" id="411615at2759"/>
<accession>A0A9P0Z9K5</accession>
<evidence type="ECO:0008006" key="4">
    <source>
        <dbReference type="Google" id="ProtNLM"/>
    </source>
</evidence>
<organism evidence="2 3">
    <name type="scientific">Cuscuta europaea</name>
    <name type="common">European dodder</name>
    <dbReference type="NCBI Taxonomy" id="41803"/>
    <lineage>
        <taxon>Eukaryota</taxon>
        <taxon>Viridiplantae</taxon>
        <taxon>Streptophyta</taxon>
        <taxon>Embryophyta</taxon>
        <taxon>Tracheophyta</taxon>
        <taxon>Spermatophyta</taxon>
        <taxon>Magnoliopsida</taxon>
        <taxon>eudicotyledons</taxon>
        <taxon>Gunneridae</taxon>
        <taxon>Pentapetalae</taxon>
        <taxon>asterids</taxon>
        <taxon>lamiids</taxon>
        <taxon>Solanales</taxon>
        <taxon>Convolvulaceae</taxon>
        <taxon>Cuscuteae</taxon>
        <taxon>Cuscuta</taxon>
        <taxon>Cuscuta subgen. Cuscuta</taxon>
    </lineage>
</organism>
<evidence type="ECO:0000313" key="2">
    <source>
        <dbReference type="EMBL" id="CAH9094642.1"/>
    </source>
</evidence>
<feature type="region of interest" description="Disordered" evidence="1">
    <location>
        <begin position="1"/>
        <end position="57"/>
    </location>
</feature>
<evidence type="ECO:0000313" key="3">
    <source>
        <dbReference type="Proteomes" id="UP001152484"/>
    </source>
</evidence>
<name>A0A9P0Z9K5_CUSEU</name>
<dbReference type="EMBL" id="CAMAPE010000031">
    <property type="protein sequence ID" value="CAH9094642.1"/>
    <property type="molecule type" value="Genomic_DNA"/>
</dbReference>
<feature type="compositionally biased region" description="Polar residues" evidence="1">
    <location>
        <begin position="23"/>
        <end position="40"/>
    </location>
</feature>
<gene>
    <name evidence="2" type="ORF">CEURO_LOCUS12837</name>
</gene>
<evidence type="ECO:0000256" key="1">
    <source>
        <dbReference type="SAM" id="MobiDB-lite"/>
    </source>
</evidence>
<proteinExistence type="predicted"/>
<dbReference type="AlphaFoldDB" id="A0A9P0Z9K5"/>
<protein>
    <recommendedName>
        <fullName evidence="4">Reverse transcriptase Ty1/copia-type domain-containing protein</fullName>
    </recommendedName>
</protein>
<dbReference type="Proteomes" id="UP001152484">
    <property type="component" value="Unassembled WGS sequence"/>
</dbReference>
<reference evidence="2" key="1">
    <citation type="submission" date="2022-07" db="EMBL/GenBank/DDBJ databases">
        <authorList>
            <person name="Macas J."/>
            <person name="Novak P."/>
            <person name="Neumann P."/>
        </authorList>
    </citation>
    <scope>NUCLEOTIDE SEQUENCE</scope>
</reference>
<comment type="caution">
    <text evidence="2">The sequence shown here is derived from an EMBL/GenBank/DDBJ whole genome shotgun (WGS) entry which is preliminary data.</text>
</comment>